<dbReference type="OrthoDB" id="9804264at2"/>
<protein>
    <submittedName>
        <fullName evidence="6">DegT/DnrJ/EryC1/StrS aminotransferase</fullName>
    </submittedName>
</protein>
<dbReference type="RefSeq" id="WP_086744492.1">
    <property type="nucleotide sequence ID" value="NZ_MWPV01000003.1"/>
</dbReference>
<dbReference type="GO" id="GO:0030170">
    <property type="term" value="F:pyridoxal phosphate binding"/>
    <property type="evidence" value="ECO:0007669"/>
    <property type="project" value="TreeGrafter"/>
</dbReference>
<keyword evidence="7" id="KW-1185">Reference proteome</keyword>
<evidence type="ECO:0000313" key="6">
    <source>
        <dbReference type="EMBL" id="OUL57637.1"/>
    </source>
</evidence>
<dbReference type="AlphaFoldDB" id="A0A244CPT8"/>
<dbReference type="PIRSF" id="PIRSF000390">
    <property type="entry name" value="PLP_StrS"/>
    <property type="match status" value="1"/>
</dbReference>
<dbReference type="Gene3D" id="3.40.640.10">
    <property type="entry name" value="Type I PLP-dependent aspartate aminotransferase-like (Major domain)"/>
    <property type="match status" value="1"/>
</dbReference>
<dbReference type="GO" id="GO:0008483">
    <property type="term" value="F:transaminase activity"/>
    <property type="evidence" value="ECO:0007669"/>
    <property type="project" value="UniProtKB-KW"/>
</dbReference>
<organism evidence="6 7">
    <name type="scientific">Pseudoalteromonas ulvae</name>
    <dbReference type="NCBI Taxonomy" id="107327"/>
    <lineage>
        <taxon>Bacteria</taxon>
        <taxon>Pseudomonadati</taxon>
        <taxon>Pseudomonadota</taxon>
        <taxon>Gammaproteobacteria</taxon>
        <taxon>Alteromonadales</taxon>
        <taxon>Pseudoalteromonadaceae</taxon>
        <taxon>Pseudoalteromonas</taxon>
    </lineage>
</organism>
<dbReference type="InterPro" id="IPR000653">
    <property type="entry name" value="DegT/StrS_aminotransferase"/>
</dbReference>
<evidence type="ECO:0000256" key="5">
    <source>
        <dbReference type="RuleBase" id="RU004508"/>
    </source>
</evidence>
<keyword evidence="6" id="KW-0808">Transferase</keyword>
<comment type="similarity">
    <text evidence="2 5">Belongs to the DegT/DnrJ/EryC1 family.</text>
</comment>
<reference evidence="6 7" key="1">
    <citation type="submission" date="2017-02" db="EMBL/GenBank/DDBJ databases">
        <title>Pseudoalteromonas ulvae TC14 Genome.</title>
        <authorList>
            <person name="Molmeret M."/>
        </authorList>
    </citation>
    <scope>NUCLEOTIDE SEQUENCE [LARGE SCALE GENOMIC DNA]</scope>
    <source>
        <strain evidence="6">TC14</strain>
    </source>
</reference>
<evidence type="ECO:0000256" key="2">
    <source>
        <dbReference type="ARBA" id="ARBA00037999"/>
    </source>
</evidence>
<dbReference type="PANTHER" id="PTHR30244">
    <property type="entry name" value="TRANSAMINASE"/>
    <property type="match status" value="1"/>
</dbReference>
<dbReference type="Proteomes" id="UP000194841">
    <property type="component" value="Unassembled WGS sequence"/>
</dbReference>
<sequence length="363" mass="39778">MNYPINKPFLPNFAAYQAQLESIYQRNWLTNNGPCVQALEQQLTDYLGVEYLLLVSNGTVALQLAYAALGIQGAVLTTPFSFAATASTLCWEKLTPQFIDIDASTYNLDVSLITAEQAAKASAILGVHVFGNPCDVAAIDEFAKQNQLKVIYDAAHAFASPVGDKSALCFGDAATLSLHATKLFHSIEGGAIIFKDKATYLKAKQMVNFGFDAEQFPEYVGINAKMSEMHAAMGLCVLNEFEQVLTHRQTLVQEYQRLLSGVVQLQQWHADGMNNGAYMPVVLPSEMELQRVSAALLEQGIQTRRYFYPSLSQVPAYGQRGATPIANDISARIVCLPLYTDLTLDGVREICDALTTILAEGQR</sequence>
<comment type="caution">
    <text evidence="6">The sequence shown here is derived from an EMBL/GenBank/DDBJ whole genome shotgun (WGS) entry which is preliminary data.</text>
</comment>
<feature type="active site" description="Proton acceptor" evidence="3">
    <location>
        <position position="182"/>
    </location>
</feature>
<dbReference type="CDD" id="cd00616">
    <property type="entry name" value="AHBA_syn"/>
    <property type="match status" value="1"/>
</dbReference>
<dbReference type="EMBL" id="MWPV01000003">
    <property type="protein sequence ID" value="OUL57637.1"/>
    <property type="molecule type" value="Genomic_DNA"/>
</dbReference>
<evidence type="ECO:0000256" key="1">
    <source>
        <dbReference type="ARBA" id="ARBA00022898"/>
    </source>
</evidence>
<keyword evidence="1 4" id="KW-0663">Pyridoxal phosphate</keyword>
<evidence type="ECO:0000313" key="7">
    <source>
        <dbReference type="Proteomes" id="UP000194841"/>
    </source>
</evidence>
<dbReference type="PANTHER" id="PTHR30244:SF9">
    <property type="entry name" value="PROTEIN RV3402C"/>
    <property type="match status" value="1"/>
</dbReference>
<gene>
    <name evidence="6" type="ORF">B1199_11265</name>
</gene>
<dbReference type="GO" id="GO:0000271">
    <property type="term" value="P:polysaccharide biosynthetic process"/>
    <property type="evidence" value="ECO:0007669"/>
    <property type="project" value="TreeGrafter"/>
</dbReference>
<evidence type="ECO:0000256" key="4">
    <source>
        <dbReference type="PIRSR" id="PIRSR000390-2"/>
    </source>
</evidence>
<dbReference type="SUPFAM" id="SSF53383">
    <property type="entry name" value="PLP-dependent transferases"/>
    <property type="match status" value="1"/>
</dbReference>
<dbReference type="InterPro" id="IPR015421">
    <property type="entry name" value="PyrdxlP-dep_Trfase_major"/>
</dbReference>
<dbReference type="Pfam" id="PF01041">
    <property type="entry name" value="DegT_DnrJ_EryC1"/>
    <property type="match status" value="1"/>
</dbReference>
<dbReference type="InterPro" id="IPR015424">
    <property type="entry name" value="PyrdxlP-dep_Trfase"/>
</dbReference>
<feature type="modified residue" description="N6-(pyridoxal phosphate)lysine" evidence="4">
    <location>
        <position position="182"/>
    </location>
</feature>
<accession>A0A244CPT8</accession>
<proteinExistence type="inferred from homology"/>
<name>A0A244CPT8_PSEDV</name>
<keyword evidence="6" id="KW-0032">Aminotransferase</keyword>
<evidence type="ECO:0000256" key="3">
    <source>
        <dbReference type="PIRSR" id="PIRSR000390-1"/>
    </source>
</evidence>